<dbReference type="HAMAP" id="MF_01928">
    <property type="entry name" value="PurK"/>
    <property type="match status" value="1"/>
</dbReference>
<dbReference type="GO" id="GO:0006189">
    <property type="term" value="P:'de novo' IMP biosynthetic process"/>
    <property type="evidence" value="ECO:0007669"/>
    <property type="project" value="UniProtKB-UniRule"/>
</dbReference>
<dbReference type="NCBIfam" id="TIGR01161">
    <property type="entry name" value="purK"/>
    <property type="match status" value="1"/>
</dbReference>
<evidence type="ECO:0000313" key="8">
    <source>
        <dbReference type="Proteomes" id="UP000294558"/>
    </source>
</evidence>
<feature type="binding site" evidence="4">
    <location>
        <position position="210"/>
    </location>
    <ligand>
        <name>ATP</name>
        <dbReference type="ChEBI" id="CHEBI:30616"/>
    </ligand>
</feature>
<dbReference type="NCBIfam" id="NF004676">
    <property type="entry name" value="PRK06019.1-2"/>
    <property type="match status" value="1"/>
</dbReference>
<dbReference type="Pfam" id="PF22660">
    <property type="entry name" value="RS_preATP-grasp-like"/>
    <property type="match status" value="1"/>
</dbReference>
<dbReference type="AlphaFoldDB" id="A0A4R7I1A0"/>
<dbReference type="InterPro" id="IPR016185">
    <property type="entry name" value="PreATP-grasp_dom_sf"/>
</dbReference>
<comment type="catalytic activity">
    <reaction evidence="4 5">
        <text>5-amino-1-(5-phospho-beta-D-ribosyl)imidazole + hydrogencarbonate + ATP = 5-carboxyamino-1-(5-phospho-D-ribosyl)imidazole + ADP + phosphate + 2 H(+)</text>
        <dbReference type="Rhea" id="RHEA:19317"/>
        <dbReference type="ChEBI" id="CHEBI:15378"/>
        <dbReference type="ChEBI" id="CHEBI:17544"/>
        <dbReference type="ChEBI" id="CHEBI:30616"/>
        <dbReference type="ChEBI" id="CHEBI:43474"/>
        <dbReference type="ChEBI" id="CHEBI:58730"/>
        <dbReference type="ChEBI" id="CHEBI:137981"/>
        <dbReference type="ChEBI" id="CHEBI:456216"/>
        <dbReference type="EC" id="6.3.4.18"/>
    </reaction>
</comment>
<feature type="binding site" evidence="4">
    <location>
        <position position="108"/>
    </location>
    <ligand>
        <name>ATP</name>
        <dbReference type="ChEBI" id="CHEBI:30616"/>
    </ligand>
</feature>
<evidence type="ECO:0000256" key="5">
    <source>
        <dbReference type="RuleBase" id="RU361200"/>
    </source>
</evidence>
<evidence type="ECO:0000256" key="1">
    <source>
        <dbReference type="ARBA" id="ARBA00022741"/>
    </source>
</evidence>
<dbReference type="GO" id="GO:0046872">
    <property type="term" value="F:metal ion binding"/>
    <property type="evidence" value="ECO:0007669"/>
    <property type="project" value="InterPro"/>
</dbReference>
<feature type="binding site" evidence="4">
    <location>
        <position position="187"/>
    </location>
    <ligand>
        <name>ATP</name>
        <dbReference type="ChEBI" id="CHEBI:30616"/>
    </ligand>
</feature>
<dbReference type="Gene3D" id="3.30.470.20">
    <property type="entry name" value="ATP-grasp fold, B domain"/>
    <property type="match status" value="1"/>
</dbReference>
<feature type="binding site" evidence="4">
    <location>
        <begin position="149"/>
        <end position="155"/>
    </location>
    <ligand>
        <name>ATP</name>
        <dbReference type="ChEBI" id="CHEBI:30616"/>
    </ligand>
</feature>
<comment type="function">
    <text evidence="5">Catalyzes the ATP-dependent conversion of 5-aminoimidazole ribonucleotide (AIR) and HCO(3)- to N5-carboxyaminoimidazole ribonucleotide (N5-CAIR).</text>
</comment>
<dbReference type="SUPFAM" id="SSF56059">
    <property type="entry name" value="Glutathione synthetase ATP-binding domain-like"/>
    <property type="match status" value="1"/>
</dbReference>
<dbReference type="Proteomes" id="UP000294558">
    <property type="component" value="Unassembled WGS sequence"/>
</dbReference>
<feature type="binding site" evidence="4">
    <location>
        <position position="144"/>
    </location>
    <ligand>
        <name>ATP</name>
        <dbReference type="ChEBI" id="CHEBI:30616"/>
    </ligand>
</feature>
<dbReference type="InterPro" id="IPR040686">
    <property type="entry name" value="PurK_C"/>
</dbReference>
<keyword evidence="8" id="KW-1185">Reference proteome</keyword>
<dbReference type="PANTHER" id="PTHR11609:SF5">
    <property type="entry name" value="PHOSPHORIBOSYLAMINOIMIDAZOLE CARBOXYLASE"/>
    <property type="match status" value="1"/>
</dbReference>
<dbReference type="RefSeq" id="WP_133869207.1">
    <property type="nucleotide sequence ID" value="NZ_SOAU01000001.1"/>
</dbReference>
<dbReference type="EMBL" id="SOAU01000001">
    <property type="protein sequence ID" value="TDT16874.1"/>
    <property type="molecule type" value="Genomic_DNA"/>
</dbReference>
<feature type="binding site" evidence="4">
    <location>
        <begin position="263"/>
        <end position="264"/>
    </location>
    <ligand>
        <name>ATP</name>
        <dbReference type="ChEBI" id="CHEBI:30616"/>
    </ligand>
</feature>
<accession>A0A4R7I1A0</accession>
<organism evidence="7 8">
    <name type="scientific">Ilumatobacter fluminis</name>
    <dbReference type="NCBI Taxonomy" id="467091"/>
    <lineage>
        <taxon>Bacteria</taxon>
        <taxon>Bacillati</taxon>
        <taxon>Actinomycetota</taxon>
        <taxon>Acidimicrobiia</taxon>
        <taxon>Acidimicrobiales</taxon>
        <taxon>Ilumatobacteraceae</taxon>
        <taxon>Ilumatobacter</taxon>
    </lineage>
</organism>
<dbReference type="SUPFAM" id="SSF52440">
    <property type="entry name" value="PreATP-grasp domain"/>
    <property type="match status" value="1"/>
</dbReference>
<dbReference type="PANTHER" id="PTHR11609">
    <property type="entry name" value="PURINE BIOSYNTHESIS PROTEIN 6/7, PUR6/7"/>
    <property type="match status" value="1"/>
</dbReference>
<comment type="caution">
    <text evidence="7">The sequence shown here is derived from an EMBL/GenBank/DDBJ whole genome shotgun (WGS) entry which is preliminary data.</text>
</comment>
<dbReference type="EC" id="6.3.4.18" evidence="4 5"/>
<evidence type="ECO:0000256" key="3">
    <source>
        <dbReference type="ARBA" id="ARBA00022840"/>
    </source>
</evidence>
<dbReference type="GO" id="GO:0005524">
    <property type="term" value="F:ATP binding"/>
    <property type="evidence" value="ECO:0007669"/>
    <property type="project" value="UniProtKB-UniRule"/>
</dbReference>
<comment type="similarity">
    <text evidence="4 5">Belongs to the PurK/PurT family.</text>
</comment>
<dbReference type="InterPro" id="IPR013815">
    <property type="entry name" value="ATP_grasp_subdomain_1"/>
</dbReference>
<comment type="pathway">
    <text evidence="4 5">Purine metabolism; IMP biosynthesis via de novo pathway; 5-amino-1-(5-phospho-D-ribosyl)imidazole-4-carboxylate from 5-amino-1-(5-phospho-D-ribosyl)imidazole (N5-CAIR route): step 1/2.</text>
</comment>
<evidence type="ECO:0000256" key="2">
    <source>
        <dbReference type="ARBA" id="ARBA00022755"/>
    </source>
</evidence>
<dbReference type="InterPro" id="IPR011054">
    <property type="entry name" value="Rudment_hybrid_motif"/>
</dbReference>
<dbReference type="OrthoDB" id="9804625at2"/>
<sequence length="375" mass="39583">MTAPRIVPPATIGMLGGGQLGRYALVAARLMGYRTMVLEPDPNAPAGRVADVHLVAEYDDPDALRRLGDECEVVTTEFENPPAAALDALSRRTLVAPSPAAVAVAQNRIAEKTFLADAGLPVGPWAVVDHADADPAVEYPAIIKTARLGYDGKGQRLVDDPSAMRAAWRLLGGVPCVVEQALDLETEVSAVVARRADGGFAAYPIAENRHVDGILDLSVVPARVPARLADRAVGLAMTIADALDYVGVLAVEFFVVGGELFVNEIAPRPHNSGHWTIDVAQTSQFEQQIRAVCGLELGDTGTTRPAAAMVNLLGDLWEPDTPEWGNAVTATSALHLYGKSAARPGRKMGHLTAWGSTVAEAEVRALDARRALSSG</sequence>
<feature type="binding site" evidence="4">
    <location>
        <begin position="179"/>
        <end position="182"/>
    </location>
    <ligand>
        <name>ATP</name>
        <dbReference type="ChEBI" id="CHEBI:30616"/>
    </ligand>
</feature>
<dbReference type="Gene3D" id="3.40.50.20">
    <property type="match status" value="1"/>
</dbReference>
<dbReference type="UniPathway" id="UPA00074">
    <property type="reaction ID" value="UER00942"/>
</dbReference>
<dbReference type="Pfam" id="PF17769">
    <property type="entry name" value="PurK_C"/>
    <property type="match status" value="1"/>
</dbReference>
<dbReference type="SUPFAM" id="SSF51246">
    <property type="entry name" value="Rudiment single hybrid motif"/>
    <property type="match status" value="1"/>
</dbReference>
<comment type="subunit">
    <text evidence="4 5">Homodimer.</text>
</comment>
<dbReference type="GO" id="GO:0034028">
    <property type="term" value="F:5-(carboxyamino)imidazole ribonucleotide synthase activity"/>
    <property type="evidence" value="ECO:0007669"/>
    <property type="project" value="UniProtKB-UniRule"/>
</dbReference>
<dbReference type="InterPro" id="IPR054350">
    <property type="entry name" value="PurT/PurK_preATP-grasp"/>
</dbReference>
<dbReference type="InterPro" id="IPR005875">
    <property type="entry name" value="PurK"/>
</dbReference>
<dbReference type="GO" id="GO:0005829">
    <property type="term" value="C:cytosol"/>
    <property type="evidence" value="ECO:0007669"/>
    <property type="project" value="TreeGrafter"/>
</dbReference>
<proteinExistence type="inferred from homology"/>
<protein>
    <recommendedName>
        <fullName evidence="4 5">N5-carboxyaminoimidazole ribonucleotide synthase</fullName>
        <shortName evidence="4 5">N5-CAIR synthase</shortName>
        <ecNumber evidence="4 5">6.3.4.18</ecNumber>
    </recommendedName>
    <alternativeName>
        <fullName evidence="4 5">5-(carboxyamino)imidazole ribonucleotide synthetase</fullName>
    </alternativeName>
</protein>
<reference evidence="7 8" key="1">
    <citation type="submission" date="2019-03" db="EMBL/GenBank/DDBJ databases">
        <title>Sequencing the genomes of 1000 actinobacteria strains.</title>
        <authorList>
            <person name="Klenk H.-P."/>
        </authorList>
    </citation>
    <scope>NUCLEOTIDE SEQUENCE [LARGE SCALE GENOMIC DNA]</scope>
    <source>
        <strain evidence="7 8">DSM 18936</strain>
    </source>
</reference>
<feature type="domain" description="ATP-grasp" evidence="6">
    <location>
        <begin position="112"/>
        <end position="293"/>
    </location>
</feature>
<gene>
    <name evidence="4 5" type="primary">purK</name>
    <name evidence="7" type="ORF">BDK89_2475</name>
</gene>
<name>A0A4R7I1A0_9ACTN</name>
<keyword evidence="4 5" id="KW-0436">Ligase</keyword>
<keyword evidence="3 4" id="KW-0067">ATP-binding</keyword>
<keyword evidence="1 4" id="KW-0547">Nucleotide-binding</keyword>
<dbReference type="InterPro" id="IPR003135">
    <property type="entry name" value="ATP-grasp_carboxylate-amine"/>
</dbReference>
<evidence type="ECO:0000256" key="4">
    <source>
        <dbReference type="HAMAP-Rule" id="MF_01928"/>
    </source>
</evidence>
<evidence type="ECO:0000313" key="7">
    <source>
        <dbReference type="EMBL" id="TDT16874.1"/>
    </source>
</evidence>
<dbReference type="PROSITE" id="PS50975">
    <property type="entry name" value="ATP_GRASP"/>
    <property type="match status" value="1"/>
</dbReference>
<dbReference type="Gene3D" id="3.30.1490.20">
    <property type="entry name" value="ATP-grasp fold, A domain"/>
    <property type="match status" value="1"/>
</dbReference>
<dbReference type="NCBIfam" id="NF004679">
    <property type="entry name" value="PRK06019.1-5"/>
    <property type="match status" value="1"/>
</dbReference>
<dbReference type="NCBIfam" id="NF004677">
    <property type="entry name" value="PRK06019.1-3"/>
    <property type="match status" value="1"/>
</dbReference>
<dbReference type="Pfam" id="PF02222">
    <property type="entry name" value="ATP-grasp"/>
    <property type="match status" value="1"/>
</dbReference>
<comment type="function">
    <text evidence="4">Catalyzes the ATP-dependent conversion of 5-aminoimidazole ribonucleotide (AIR) and HCO(3)(-) to N5-carboxyaminoimidazole ribonucleotide (N5-CAIR).</text>
</comment>
<dbReference type="InterPro" id="IPR011761">
    <property type="entry name" value="ATP-grasp"/>
</dbReference>
<evidence type="ECO:0000259" key="6">
    <source>
        <dbReference type="PROSITE" id="PS50975"/>
    </source>
</evidence>
<keyword evidence="2 4" id="KW-0658">Purine biosynthesis</keyword>
<dbReference type="GO" id="GO:0004638">
    <property type="term" value="F:phosphoribosylaminoimidazole carboxylase activity"/>
    <property type="evidence" value="ECO:0007669"/>
    <property type="project" value="InterPro"/>
</dbReference>